<dbReference type="CDD" id="cd00586">
    <property type="entry name" value="4HBT"/>
    <property type="match status" value="1"/>
</dbReference>
<dbReference type="Proteomes" id="UP000028826">
    <property type="component" value="Unassembled WGS sequence"/>
</dbReference>
<comment type="caution">
    <text evidence="1">The sequence shown here is derived from an EMBL/GenBank/DDBJ whole genome shotgun (WGS) entry which is preliminary data.</text>
</comment>
<dbReference type="PANTHER" id="PTHR12475:SF4">
    <property type="entry name" value="PROTEIN THEM6"/>
    <property type="match status" value="1"/>
</dbReference>
<dbReference type="InterPro" id="IPR029069">
    <property type="entry name" value="HotDog_dom_sf"/>
</dbReference>
<dbReference type="SUPFAM" id="SSF54637">
    <property type="entry name" value="Thioesterase/thiol ester dehydrase-isomerase"/>
    <property type="match status" value="1"/>
</dbReference>
<keyword evidence="2" id="KW-1185">Reference proteome</keyword>
<gene>
    <name evidence="1" type="ORF">CN97_08910</name>
</gene>
<dbReference type="Pfam" id="PF13279">
    <property type="entry name" value="4HBT_2"/>
    <property type="match status" value="1"/>
</dbReference>
<evidence type="ECO:0000313" key="1">
    <source>
        <dbReference type="EMBL" id="KFI31146.1"/>
    </source>
</evidence>
<accession>A0A086YA46</accession>
<sequence>MYPLRRFTCELLRARRQPRLGPYDTHVCHLRLMPWDMDPWRELNNGRTLTLYDIGRISLAQRTGMLDVLRRNRWGITVAGSTTRYRRRVTVFQKVEMRSRFLGWDERFFYIEQSMWREGECTSGVLIRGALLGAGKLLPPASFIAATGWGAPPPLPDWVLAWGKADATRPWPPQS</sequence>
<dbReference type="STRING" id="195105.CN97_08910"/>
<dbReference type="OrthoDB" id="3727779at2"/>
<dbReference type="PANTHER" id="PTHR12475">
    <property type="match status" value="1"/>
</dbReference>
<dbReference type="RefSeq" id="WP_035707341.1">
    <property type="nucleotide sequence ID" value="NZ_CAMIFG010000153.1"/>
</dbReference>
<proteinExistence type="predicted"/>
<dbReference type="EMBL" id="JGYG01000002">
    <property type="protein sequence ID" value="KFI31146.1"/>
    <property type="molecule type" value="Genomic_DNA"/>
</dbReference>
<dbReference type="AlphaFoldDB" id="A0A086YA46"/>
<evidence type="ECO:0000313" key="2">
    <source>
        <dbReference type="Proteomes" id="UP000028826"/>
    </source>
</evidence>
<reference evidence="1 2" key="1">
    <citation type="submission" date="2014-03" db="EMBL/GenBank/DDBJ databases">
        <title>Genome of Haematobacter massiliensis CCUG 47968.</title>
        <authorList>
            <person name="Wang D."/>
            <person name="Wang G."/>
        </authorList>
    </citation>
    <scope>NUCLEOTIDE SEQUENCE [LARGE SCALE GENOMIC DNA]</scope>
    <source>
        <strain evidence="1 2">CCUG 47968</strain>
    </source>
</reference>
<dbReference type="eggNOG" id="COG0824">
    <property type="taxonomic scope" value="Bacteria"/>
</dbReference>
<name>A0A086YA46_9RHOB</name>
<dbReference type="Gene3D" id="3.10.129.10">
    <property type="entry name" value="Hotdog Thioesterase"/>
    <property type="match status" value="1"/>
</dbReference>
<protein>
    <submittedName>
        <fullName evidence="1">Thioeseterase</fullName>
    </submittedName>
</protein>
<dbReference type="InterPro" id="IPR051490">
    <property type="entry name" value="THEM6_lcsJ_thioesterase"/>
</dbReference>
<organism evidence="1 2">
    <name type="scientific">Haematobacter massiliensis</name>
    <dbReference type="NCBI Taxonomy" id="195105"/>
    <lineage>
        <taxon>Bacteria</taxon>
        <taxon>Pseudomonadati</taxon>
        <taxon>Pseudomonadota</taxon>
        <taxon>Alphaproteobacteria</taxon>
        <taxon>Rhodobacterales</taxon>
        <taxon>Paracoccaceae</taxon>
        <taxon>Haematobacter</taxon>
    </lineage>
</organism>